<dbReference type="Proteomes" id="UP000289152">
    <property type="component" value="Unassembled WGS sequence"/>
</dbReference>
<feature type="compositionally biased region" description="Polar residues" evidence="1">
    <location>
        <begin position="105"/>
        <end position="115"/>
    </location>
</feature>
<organism evidence="2 3">
    <name type="scientific">Tremella mesenterica</name>
    <name type="common">Jelly fungus</name>
    <dbReference type="NCBI Taxonomy" id="5217"/>
    <lineage>
        <taxon>Eukaryota</taxon>
        <taxon>Fungi</taxon>
        <taxon>Dikarya</taxon>
        <taxon>Basidiomycota</taxon>
        <taxon>Agaricomycotina</taxon>
        <taxon>Tremellomycetes</taxon>
        <taxon>Tremellales</taxon>
        <taxon>Tremellaceae</taxon>
        <taxon>Tremella</taxon>
    </lineage>
</organism>
<feature type="region of interest" description="Disordered" evidence="1">
    <location>
        <begin position="259"/>
        <end position="278"/>
    </location>
</feature>
<dbReference type="EMBL" id="SDIL01000027">
    <property type="protein sequence ID" value="RXK39796.1"/>
    <property type="molecule type" value="Genomic_DNA"/>
</dbReference>
<dbReference type="AlphaFoldDB" id="A0A4Q1BPG8"/>
<evidence type="ECO:0000313" key="2">
    <source>
        <dbReference type="EMBL" id="RXK39796.1"/>
    </source>
</evidence>
<evidence type="ECO:0008006" key="4">
    <source>
        <dbReference type="Google" id="ProtNLM"/>
    </source>
</evidence>
<evidence type="ECO:0000256" key="1">
    <source>
        <dbReference type="SAM" id="MobiDB-lite"/>
    </source>
</evidence>
<evidence type="ECO:0000313" key="3">
    <source>
        <dbReference type="Proteomes" id="UP000289152"/>
    </source>
</evidence>
<comment type="caution">
    <text evidence="2">The sequence shown here is derived from an EMBL/GenBank/DDBJ whole genome shotgun (WGS) entry which is preliminary data.</text>
</comment>
<keyword evidence="3" id="KW-1185">Reference proteome</keyword>
<dbReference type="VEuPathDB" id="FungiDB:TREMEDRAFT_65839"/>
<sequence>MTLPILPLEILQLIASHLSSSRKLATLSLLTLLSRDTYPLIIPYLYTTIEITEPTSISLLEPLLIICDMYEDGLTFPSNITSLTLTLPHTSSQSLTDIKGKSKEISPSTSTSNKQNHIHPLDLPLEIRRLYHLSKIKRIIIKDMLYGYLFQKLKDLCENLDDKEIILFPSVTKLIISVVVLERIKRAEISGKRFPGGLWEFLKLSMRPKDLCLTYPNEPPKYLIRPECLDQDGGGGGGGRGRGSRHVQGYRTGRIHVGPRVRPQRPISPPPPFESTESSIRNRINLSAFGFRPAESSNGQSQLLRTRPETCTSGAAWFKTPLLDPAREPCSSRGVRTRPEHFRSNDPQAFHIHKSQYRYPVVPSSGLLESWWSGPTT</sequence>
<gene>
    <name evidence="2" type="ORF">M231_02989</name>
</gene>
<accession>A0A4Q1BPG8</accession>
<reference evidence="2 3" key="1">
    <citation type="submission" date="2016-06" db="EMBL/GenBank/DDBJ databases">
        <title>Evolution of pathogenesis and genome organization in the Tremellales.</title>
        <authorList>
            <person name="Cuomo C."/>
            <person name="Litvintseva A."/>
            <person name="Heitman J."/>
            <person name="Chen Y."/>
            <person name="Sun S."/>
            <person name="Springer D."/>
            <person name="Dromer F."/>
            <person name="Young S."/>
            <person name="Zeng Q."/>
            <person name="Chapman S."/>
            <person name="Gujja S."/>
            <person name="Saif S."/>
            <person name="Birren B."/>
        </authorList>
    </citation>
    <scope>NUCLEOTIDE SEQUENCE [LARGE SCALE GENOMIC DNA]</scope>
    <source>
        <strain evidence="2 3">ATCC 28783</strain>
    </source>
</reference>
<feature type="region of interest" description="Disordered" evidence="1">
    <location>
        <begin position="93"/>
        <end position="116"/>
    </location>
</feature>
<name>A0A4Q1BPG8_TREME</name>
<proteinExistence type="predicted"/>
<dbReference type="InParanoid" id="A0A4Q1BPG8"/>
<protein>
    <recommendedName>
        <fullName evidence="4">F-box domain-containing protein</fullName>
    </recommendedName>
</protein>